<keyword evidence="2" id="KW-1185">Reference proteome</keyword>
<gene>
    <name evidence="1" type="ORF">BDD14_3735</name>
</gene>
<name>A0A4Q7YWI8_9BACT</name>
<comment type="caution">
    <text evidence="1">The sequence shown here is derived from an EMBL/GenBank/DDBJ whole genome shotgun (WGS) entry which is preliminary data.</text>
</comment>
<dbReference type="Proteomes" id="UP000292958">
    <property type="component" value="Unassembled WGS sequence"/>
</dbReference>
<dbReference type="Gene3D" id="3.10.450.50">
    <property type="match status" value="1"/>
</dbReference>
<dbReference type="InterPro" id="IPR032710">
    <property type="entry name" value="NTF2-like_dom_sf"/>
</dbReference>
<proteinExistence type="predicted"/>
<dbReference type="AlphaFoldDB" id="A0A4Q7YWI8"/>
<evidence type="ECO:0000313" key="1">
    <source>
        <dbReference type="EMBL" id="RZU42187.1"/>
    </source>
</evidence>
<evidence type="ECO:0008006" key="3">
    <source>
        <dbReference type="Google" id="ProtNLM"/>
    </source>
</evidence>
<dbReference type="SUPFAM" id="SSF54427">
    <property type="entry name" value="NTF2-like"/>
    <property type="match status" value="1"/>
</dbReference>
<reference evidence="1 2" key="1">
    <citation type="submission" date="2019-02" db="EMBL/GenBank/DDBJ databases">
        <title>Genomic Encyclopedia of Archaeal and Bacterial Type Strains, Phase II (KMG-II): from individual species to whole genera.</title>
        <authorList>
            <person name="Goeker M."/>
        </authorList>
    </citation>
    <scope>NUCLEOTIDE SEQUENCE [LARGE SCALE GENOMIC DNA]</scope>
    <source>
        <strain evidence="1 2">DSM 18101</strain>
    </source>
</reference>
<accession>A0A4Q7YWI8</accession>
<protein>
    <recommendedName>
        <fullName evidence="3">SnoaL-like protein</fullName>
    </recommendedName>
</protein>
<dbReference type="RefSeq" id="WP_130419974.1">
    <property type="nucleotide sequence ID" value="NZ_SHKW01000001.1"/>
</dbReference>
<dbReference type="EMBL" id="SHKW01000001">
    <property type="protein sequence ID" value="RZU42187.1"/>
    <property type="molecule type" value="Genomic_DNA"/>
</dbReference>
<evidence type="ECO:0000313" key="2">
    <source>
        <dbReference type="Proteomes" id="UP000292958"/>
    </source>
</evidence>
<sequence length="109" mass="12512">MLTNLLIIPTVKAAVEALQNVDRDAWNRLFTPKAVLYDDGSPRDLKRFTQESFGRERFICIDRVANNGFYIEGDFRSDESGTFRAYFNFELNDSGRIVRLDIGKVEDVA</sequence>
<dbReference type="OrthoDB" id="4762924at2"/>
<organism evidence="1 2">
    <name type="scientific">Edaphobacter modestus</name>
    <dbReference type="NCBI Taxonomy" id="388466"/>
    <lineage>
        <taxon>Bacteria</taxon>
        <taxon>Pseudomonadati</taxon>
        <taxon>Acidobacteriota</taxon>
        <taxon>Terriglobia</taxon>
        <taxon>Terriglobales</taxon>
        <taxon>Acidobacteriaceae</taxon>
        <taxon>Edaphobacter</taxon>
    </lineage>
</organism>